<evidence type="ECO:0000256" key="2">
    <source>
        <dbReference type="ARBA" id="ARBA00022737"/>
    </source>
</evidence>
<dbReference type="InterPro" id="IPR000408">
    <property type="entry name" value="Reg_chr_condens"/>
</dbReference>
<dbReference type="AlphaFoldDB" id="A0A072PI92"/>
<dbReference type="GO" id="GO:0005737">
    <property type="term" value="C:cytoplasm"/>
    <property type="evidence" value="ECO:0007669"/>
    <property type="project" value="TreeGrafter"/>
</dbReference>
<dbReference type="PANTHER" id="PTHR45982">
    <property type="entry name" value="REGULATOR OF CHROMOSOME CONDENSATION"/>
    <property type="match status" value="1"/>
</dbReference>
<evidence type="ECO:0000256" key="1">
    <source>
        <dbReference type="ARBA" id="ARBA00022658"/>
    </source>
</evidence>
<gene>
    <name evidence="5" type="ORF">A1O9_04647</name>
</gene>
<dbReference type="InterPro" id="IPR009091">
    <property type="entry name" value="RCC1/BLIP-II"/>
</dbReference>
<dbReference type="GeneID" id="25279576"/>
<dbReference type="Gene3D" id="2.130.10.30">
    <property type="entry name" value="Regulator of chromosome condensation 1/beta-lactamase-inhibitor protein II"/>
    <property type="match status" value="2"/>
</dbReference>
<evidence type="ECO:0000259" key="4">
    <source>
        <dbReference type="Pfam" id="PF25390"/>
    </source>
</evidence>
<dbReference type="InterPro" id="IPR051553">
    <property type="entry name" value="Ran_GTPase-activating"/>
</dbReference>
<dbReference type="InterPro" id="IPR058923">
    <property type="entry name" value="RCC1-like_dom"/>
</dbReference>
<dbReference type="OrthoDB" id="5370059at2759"/>
<dbReference type="EMBL" id="AMGV01000003">
    <property type="protein sequence ID" value="KEF59799.1"/>
    <property type="molecule type" value="Genomic_DNA"/>
</dbReference>
<dbReference type="HOGENOM" id="CLU_005210_0_0_1"/>
<dbReference type="GO" id="GO:0005085">
    <property type="term" value="F:guanyl-nucleotide exchange factor activity"/>
    <property type="evidence" value="ECO:0007669"/>
    <property type="project" value="TreeGrafter"/>
</dbReference>
<protein>
    <recommendedName>
        <fullName evidence="4">RCC1-like domain-containing protein</fullName>
    </recommendedName>
</protein>
<feature type="repeat" description="RCC1" evidence="3">
    <location>
        <begin position="135"/>
        <end position="188"/>
    </location>
</feature>
<name>A0A072PI92_9EURO</name>
<dbReference type="RefSeq" id="XP_013262389.1">
    <property type="nucleotide sequence ID" value="XM_013406935.1"/>
</dbReference>
<accession>A0A072PI92</accession>
<dbReference type="VEuPathDB" id="FungiDB:A1O9_04647"/>
<dbReference type="STRING" id="1182545.A0A072PI92"/>
<proteinExistence type="predicted"/>
<dbReference type="SUPFAM" id="SSF50985">
    <property type="entry name" value="RCC1/BLIP-II"/>
    <property type="match status" value="1"/>
</dbReference>
<evidence type="ECO:0000256" key="3">
    <source>
        <dbReference type="PROSITE-ProRule" id="PRU00235"/>
    </source>
</evidence>
<evidence type="ECO:0000313" key="5">
    <source>
        <dbReference type="EMBL" id="KEF59799.1"/>
    </source>
</evidence>
<keyword evidence="1" id="KW-0344">Guanine-nucleotide releasing factor</keyword>
<evidence type="ECO:0000313" key="6">
    <source>
        <dbReference type="Proteomes" id="UP000027920"/>
    </source>
</evidence>
<dbReference type="Proteomes" id="UP000027920">
    <property type="component" value="Unassembled WGS sequence"/>
</dbReference>
<sequence length="381" mass="40842">MLPVYALGSNGAGQLGVGHLNDLARAERCCFKYKHGGLSGDGSDVNEGDEVKKIVAGGNHTLVLMESGTVFAAGRNADGRLGYLPDHRKQDVRVEFEEVDFSALEGVGGRSGGSESRVTDIAATWEASFFVFHQRIIFACGSGAKGELGLGSDVHLSHMPKKVFEVEGGVQIVGIAACVAHVVVITSDGSVIGWGACRKGQLGHGVREEKVLWTPRLLTVGRWVNLENVVVGREYTVLIPSGTKPVVWGDIKSFKLDDLNALEQDDVLVSGWSSIHSYNSTQTFSVRSFGRNDRGQLASNKLPPLRTLAAGSEHCVGITWSREVIAWGWGEHGNCGEQLDDKGNVVDRWNQILPPHLKDGIIVKNVAAGCATTFLICGRSG</sequence>
<organism evidence="5 6">
    <name type="scientific">Exophiala aquamarina CBS 119918</name>
    <dbReference type="NCBI Taxonomy" id="1182545"/>
    <lineage>
        <taxon>Eukaryota</taxon>
        <taxon>Fungi</taxon>
        <taxon>Dikarya</taxon>
        <taxon>Ascomycota</taxon>
        <taxon>Pezizomycotina</taxon>
        <taxon>Eurotiomycetes</taxon>
        <taxon>Chaetothyriomycetidae</taxon>
        <taxon>Chaetothyriales</taxon>
        <taxon>Herpotrichiellaceae</taxon>
        <taxon>Exophiala</taxon>
    </lineage>
</organism>
<feature type="domain" description="RCC1-like" evidence="4">
    <location>
        <begin position="4"/>
        <end position="373"/>
    </location>
</feature>
<reference evidence="5 6" key="1">
    <citation type="submission" date="2013-03" db="EMBL/GenBank/DDBJ databases">
        <title>The Genome Sequence of Exophiala aquamarina CBS 119918.</title>
        <authorList>
            <consortium name="The Broad Institute Genomics Platform"/>
            <person name="Cuomo C."/>
            <person name="de Hoog S."/>
            <person name="Gorbushina A."/>
            <person name="Walker B."/>
            <person name="Young S.K."/>
            <person name="Zeng Q."/>
            <person name="Gargeya S."/>
            <person name="Fitzgerald M."/>
            <person name="Haas B."/>
            <person name="Abouelleil A."/>
            <person name="Allen A.W."/>
            <person name="Alvarado L."/>
            <person name="Arachchi H.M."/>
            <person name="Berlin A.M."/>
            <person name="Chapman S.B."/>
            <person name="Gainer-Dewar J."/>
            <person name="Goldberg J."/>
            <person name="Griggs A."/>
            <person name="Gujja S."/>
            <person name="Hansen M."/>
            <person name="Howarth C."/>
            <person name="Imamovic A."/>
            <person name="Ireland A."/>
            <person name="Larimer J."/>
            <person name="McCowan C."/>
            <person name="Murphy C."/>
            <person name="Pearson M."/>
            <person name="Poon T.W."/>
            <person name="Priest M."/>
            <person name="Roberts A."/>
            <person name="Saif S."/>
            <person name="Shea T."/>
            <person name="Sisk P."/>
            <person name="Sykes S."/>
            <person name="Wortman J."/>
            <person name="Nusbaum C."/>
            <person name="Birren B."/>
        </authorList>
    </citation>
    <scope>NUCLEOTIDE SEQUENCE [LARGE SCALE GENOMIC DNA]</scope>
    <source>
        <strain evidence="5 6">CBS 119918</strain>
    </source>
</reference>
<dbReference type="PANTHER" id="PTHR45982:SF5">
    <property type="entry name" value="RCC DOMAIN-CONTAINING PROTEIN ATS1"/>
    <property type="match status" value="1"/>
</dbReference>
<dbReference type="Pfam" id="PF25390">
    <property type="entry name" value="WD40_RLD"/>
    <property type="match status" value="1"/>
</dbReference>
<dbReference type="PRINTS" id="PR00633">
    <property type="entry name" value="RCCNDNSATION"/>
</dbReference>
<feature type="repeat" description="RCC1" evidence="3">
    <location>
        <begin position="189"/>
        <end position="242"/>
    </location>
</feature>
<keyword evidence="2" id="KW-0677">Repeat</keyword>
<feature type="repeat" description="RCC1" evidence="3">
    <location>
        <begin position="2"/>
        <end position="67"/>
    </location>
</feature>
<comment type="caution">
    <text evidence="5">The sequence shown here is derived from an EMBL/GenBank/DDBJ whole genome shotgun (WGS) entry which is preliminary data.</text>
</comment>
<dbReference type="PROSITE" id="PS50012">
    <property type="entry name" value="RCC1_3"/>
    <property type="match status" value="3"/>
</dbReference>
<keyword evidence="6" id="KW-1185">Reference proteome</keyword>